<evidence type="ECO:0000313" key="3">
    <source>
        <dbReference type="EMBL" id="RLP74011.1"/>
    </source>
</evidence>
<dbReference type="OrthoDB" id="9810734at2"/>
<dbReference type="SUPFAM" id="SSF51735">
    <property type="entry name" value="NAD(P)-binding Rossmann-fold domains"/>
    <property type="match status" value="1"/>
</dbReference>
<dbReference type="PRINTS" id="PR00081">
    <property type="entry name" value="GDHRDH"/>
</dbReference>
<evidence type="ECO:0000313" key="4">
    <source>
        <dbReference type="Proteomes" id="UP000269692"/>
    </source>
</evidence>
<name>A0A3L7A330_9HYPH</name>
<organism evidence="3 4">
    <name type="scientific">Xanthobacter tagetidis</name>
    <dbReference type="NCBI Taxonomy" id="60216"/>
    <lineage>
        <taxon>Bacteria</taxon>
        <taxon>Pseudomonadati</taxon>
        <taxon>Pseudomonadota</taxon>
        <taxon>Alphaproteobacteria</taxon>
        <taxon>Hyphomicrobiales</taxon>
        <taxon>Xanthobacteraceae</taxon>
        <taxon>Xanthobacter</taxon>
    </lineage>
</organism>
<dbReference type="Gene3D" id="3.40.50.720">
    <property type="entry name" value="NAD(P)-binding Rossmann-like Domain"/>
    <property type="match status" value="1"/>
</dbReference>
<dbReference type="GO" id="GO:0016020">
    <property type="term" value="C:membrane"/>
    <property type="evidence" value="ECO:0007669"/>
    <property type="project" value="TreeGrafter"/>
</dbReference>
<evidence type="ECO:0000256" key="1">
    <source>
        <dbReference type="ARBA" id="ARBA00006484"/>
    </source>
</evidence>
<keyword evidence="4" id="KW-1185">Reference proteome</keyword>
<accession>A0A3L7A330</accession>
<dbReference type="GO" id="GO:0016491">
    <property type="term" value="F:oxidoreductase activity"/>
    <property type="evidence" value="ECO:0007669"/>
    <property type="project" value="UniProtKB-KW"/>
</dbReference>
<evidence type="ECO:0000256" key="2">
    <source>
        <dbReference type="ARBA" id="ARBA00023002"/>
    </source>
</evidence>
<proteinExistence type="inferred from homology"/>
<comment type="similarity">
    <text evidence="1">Belongs to the short-chain dehydrogenases/reductases (SDR) family.</text>
</comment>
<reference evidence="3 4" key="1">
    <citation type="submission" date="2018-10" db="EMBL/GenBank/DDBJ databases">
        <title>Xanthobacter tagetidis genome sequencing and assembly.</title>
        <authorList>
            <person name="Maclea K.S."/>
            <person name="Goen A.E."/>
            <person name="Fatima S.A."/>
        </authorList>
    </citation>
    <scope>NUCLEOTIDE SEQUENCE [LARGE SCALE GENOMIC DNA]</scope>
    <source>
        <strain evidence="3 4">ATCC 700314</strain>
    </source>
</reference>
<keyword evidence="2" id="KW-0560">Oxidoreductase</keyword>
<dbReference type="InterPro" id="IPR002347">
    <property type="entry name" value="SDR_fam"/>
</dbReference>
<dbReference type="CDD" id="cd05233">
    <property type="entry name" value="SDR_c"/>
    <property type="match status" value="1"/>
</dbReference>
<dbReference type="EMBL" id="RCTF01000021">
    <property type="protein sequence ID" value="RLP74011.1"/>
    <property type="molecule type" value="Genomic_DNA"/>
</dbReference>
<dbReference type="PANTHER" id="PTHR44196:SF1">
    <property type="entry name" value="DEHYDROGENASE_REDUCTASE SDR FAMILY MEMBER 7B"/>
    <property type="match status" value="1"/>
</dbReference>
<dbReference type="Proteomes" id="UP000269692">
    <property type="component" value="Unassembled WGS sequence"/>
</dbReference>
<dbReference type="PANTHER" id="PTHR44196">
    <property type="entry name" value="DEHYDROGENASE/REDUCTASE SDR FAMILY MEMBER 7B"/>
    <property type="match status" value="1"/>
</dbReference>
<sequence>MTATGTLKGKTAWITGGGSGIGEATARALAEAGAHVIVSGRRAAELDRVAAGIRTAGGHADALPLDVADAQAVARAGAEIATTHGTLDIMVASAGINVPNRAFADLDIPSWDRIVAVNLSGVMYAVSAVLPSMRSAGGGLVVIVSSWVGRHAVKLGGPAYNATKHGLVALGHSLNMEECANGIRACVVMPGEVATDILAKRPAPPPPEELARLLDPSDVARMIRAVCEMPPRACVNEILISPTWNRNFIAPSEAATDTPRTAP</sequence>
<dbReference type="Pfam" id="PF00106">
    <property type="entry name" value="adh_short"/>
    <property type="match status" value="1"/>
</dbReference>
<protein>
    <submittedName>
        <fullName evidence="3">SDR family oxidoreductase</fullName>
    </submittedName>
</protein>
<comment type="caution">
    <text evidence="3">The sequence shown here is derived from an EMBL/GenBank/DDBJ whole genome shotgun (WGS) entry which is preliminary data.</text>
</comment>
<gene>
    <name evidence="3" type="ORF">D9R14_19725</name>
</gene>
<dbReference type="RefSeq" id="WP_121625070.1">
    <property type="nucleotide sequence ID" value="NZ_JACIIW010000003.1"/>
</dbReference>
<dbReference type="AlphaFoldDB" id="A0A3L7A330"/>
<dbReference type="InterPro" id="IPR036291">
    <property type="entry name" value="NAD(P)-bd_dom_sf"/>
</dbReference>